<dbReference type="EMBL" id="ML122267">
    <property type="protein sequence ID" value="RPD60088.1"/>
    <property type="molecule type" value="Genomic_DNA"/>
</dbReference>
<reference evidence="2" key="1">
    <citation type="journal article" date="2018" name="Genome Biol. Evol.">
        <title>Genomics and development of Lentinus tigrinus, a white-rot wood-decaying mushroom with dimorphic fruiting bodies.</title>
        <authorList>
            <person name="Wu B."/>
            <person name="Xu Z."/>
            <person name="Knudson A."/>
            <person name="Carlson A."/>
            <person name="Chen N."/>
            <person name="Kovaka S."/>
            <person name="LaButti K."/>
            <person name="Lipzen A."/>
            <person name="Pennachio C."/>
            <person name="Riley R."/>
            <person name="Schakwitz W."/>
            <person name="Umezawa K."/>
            <person name="Ohm R.A."/>
            <person name="Grigoriev I.V."/>
            <person name="Nagy L.G."/>
            <person name="Gibbons J."/>
            <person name="Hibbett D."/>
        </authorList>
    </citation>
    <scope>NUCLEOTIDE SEQUENCE [LARGE SCALE GENOMIC DNA]</scope>
    <source>
        <strain evidence="2">ALCF2SS1-6</strain>
    </source>
</reference>
<dbReference type="Gene3D" id="3.40.50.1820">
    <property type="entry name" value="alpha/beta hydrolase"/>
    <property type="match status" value="1"/>
</dbReference>
<dbReference type="AlphaFoldDB" id="A0A5C2S9Z5"/>
<dbReference type="OrthoDB" id="10249433at2759"/>
<proteinExistence type="predicted"/>
<accession>A0A5C2S9Z5</accession>
<dbReference type="SUPFAM" id="SSF53474">
    <property type="entry name" value="alpha/beta-Hydrolases"/>
    <property type="match status" value="1"/>
</dbReference>
<dbReference type="PANTHER" id="PTHR11614">
    <property type="entry name" value="PHOSPHOLIPASE-RELATED"/>
    <property type="match status" value="1"/>
</dbReference>
<protein>
    <submittedName>
        <fullName evidence="2">Lysophospholipase</fullName>
    </submittedName>
</protein>
<gene>
    <name evidence="2" type="ORF">L227DRAFT_575622</name>
</gene>
<keyword evidence="3" id="KW-1185">Reference proteome</keyword>
<evidence type="ECO:0000313" key="2">
    <source>
        <dbReference type="EMBL" id="RPD60088.1"/>
    </source>
</evidence>
<sequence>MSNTPYVEAWLAGPDGHSFYTRTYHATYPKAIAVFVHGFRDHISRHADVHAAFAKRHVTIFAYDLRGYGRTALDPMNRSPDASYGKTTRALEIKDLEWWIKHVSETNKRLPLFLMGFSGGGGLVLVFPTRTEAPPSPETIALLNGVIAISPLVELGVPAPKAARQLVKTVSAVAPTFSFNPPLPPERVSRDPAVVASFAVDPLLKTRAAAQAMYEMLIQGEEMLEAGWKRWPKTLPFIMLWGTANEVNSPKAGIDLFDKIAITDKKLVTYQGALDDLGHEIGDVPERFLDDCVTWIESHLTRQQPPPANTILGR</sequence>
<evidence type="ECO:0000313" key="3">
    <source>
        <dbReference type="Proteomes" id="UP000313359"/>
    </source>
</evidence>
<dbReference type="InterPro" id="IPR029058">
    <property type="entry name" value="AB_hydrolase_fold"/>
</dbReference>
<dbReference type="Proteomes" id="UP000313359">
    <property type="component" value="Unassembled WGS sequence"/>
</dbReference>
<dbReference type="InterPro" id="IPR051044">
    <property type="entry name" value="MAG_DAG_Lipase"/>
</dbReference>
<dbReference type="STRING" id="1328759.A0A5C2S9Z5"/>
<feature type="domain" description="Serine aminopeptidase S33" evidence="1">
    <location>
        <begin position="29"/>
        <end position="276"/>
    </location>
</feature>
<dbReference type="InterPro" id="IPR022742">
    <property type="entry name" value="Hydrolase_4"/>
</dbReference>
<evidence type="ECO:0000259" key="1">
    <source>
        <dbReference type="Pfam" id="PF12146"/>
    </source>
</evidence>
<organism evidence="2 3">
    <name type="scientific">Lentinus tigrinus ALCF2SS1-6</name>
    <dbReference type="NCBI Taxonomy" id="1328759"/>
    <lineage>
        <taxon>Eukaryota</taxon>
        <taxon>Fungi</taxon>
        <taxon>Dikarya</taxon>
        <taxon>Basidiomycota</taxon>
        <taxon>Agaricomycotina</taxon>
        <taxon>Agaricomycetes</taxon>
        <taxon>Polyporales</taxon>
        <taxon>Polyporaceae</taxon>
        <taxon>Lentinus</taxon>
    </lineage>
</organism>
<dbReference type="Pfam" id="PF12146">
    <property type="entry name" value="Hydrolase_4"/>
    <property type="match status" value="1"/>
</dbReference>
<name>A0A5C2S9Z5_9APHY</name>